<evidence type="ECO:0000256" key="2">
    <source>
        <dbReference type="SAM" id="MobiDB-lite"/>
    </source>
</evidence>
<dbReference type="InterPro" id="IPR040815">
    <property type="entry name" value="Nas2_N"/>
</dbReference>
<evidence type="ECO:0000313" key="5">
    <source>
        <dbReference type="Proteomes" id="UP000256970"/>
    </source>
</evidence>
<dbReference type="PANTHER" id="PTHR12651">
    <property type="entry name" value="26S PROTEASOME NON-ATPASE REGULATORY SUBUNIT 9"/>
    <property type="match status" value="1"/>
</dbReference>
<protein>
    <recommendedName>
        <fullName evidence="3">Nas2 N-terminal domain-containing protein</fullName>
    </recommendedName>
</protein>
<reference evidence="4 5" key="1">
    <citation type="submission" date="2016-10" db="EMBL/GenBank/DDBJ databases">
        <authorList>
            <person name="Cai Z."/>
        </authorList>
    </citation>
    <scope>NUCLEOTIDE SEQUENCE [LARGE SCALE GENOMIC DNA]</scope>
</reference>
<gene>
    <name evidence="4" type="ORF">BQ4739_LOCUS8263</name>
</gene>
<keyword evidence="1" id="KW-0143">Chaperone</keyword>
<sequence length="257" mass="26940">MEALKAELKQLQAQRSAIEAEIKERSDRLNDPGQPGMNGSLLDKEGFPRSDIDIHAVRSDRNAVIRLANDHKHLSSRLEQLLHKMHAAWHGGCMSRRATLHVQQMCYAGRETGAVAAAGNSQPAGNGAAAAAAAAVAAVSTSAVQQQDTKMPQASETPAAAAAAADVALRPFAVVDEVADGSPAAAAGIQLGDQLCRFGAAMAGSGSELQQVAQELQAHENKAVQVVFLRAGQAVQMQLVPQKWAGRGLLGCHLRPL</sequence>
<dbReference type="FunFam" id="2.30.42.10:FF:000107">
    <property type="entry name" value="26S proteasome non-ATPase regulatory subunit 9"/>
    <property type="match status" value="1"/>
</dbReference>
<dbReference type="Pfam" id="PF18265">
    <property type="entry name" value="Nas2_N"/>
    <property type="match status" value="1"/>
</dbReference>
<dbReference type="GO" id="GO:0005634">
    <property type="term" value="C:nucleus"/>
    <property type="evidence" value="ECO:0007669"/>
    <property type="project" value="TreeGrafter"/>
</dbReference>
<accession>A0A383VU54</accession>
<dbReference type="AlphaFoldDB" id="A0A383VU54"/>
<feature type="region of interest" description="Disordered" evidence="2">
    <location>
        <begin position="24"/>
        <end position="45"/>
    </location>
</feature>
<proteinExistence type="predicted"/>
<dbReference type="Gene3D" id="6.10.140.1710">
    <property type="match status" value="1"/>
</dbReference>
<dbReference type="STRING" id="3088.A0A383VU54"/>
<name>A0A383VU54_TETOB</name>
<organism evidence="4 5">
    <name type="scientific">Tetradesmus obliquus</name>
    <name type="common">Green alga</name>
    <name type="synonym">Acutodesmus obliquus</name>
    <dbReference type="NCBI Taxonomy" id="3088"/>
    <lineage>
        <taxon>Eukaryota</taxon>
        <taxon>Viridiplantae</taxon>
        <taxon>Chlorophyta</taxon>
        <taxon>core chlorophytes</taxon>
        <taxon>Chlorophyceae</taxon>
        <taxon>CS clade</taxon>
        <taxon>Sphaeropleales</taxon>
        <taxon>Scenedesmaceae</taxon>
        <taxon>Tetradesmus</taxon>
    </lineage>
</organism>
<dbReference type="Proteomes" id="UP000256970">
    <property type="component" value="Unassembled WGS sequence"/>
</dbReference>
<dbReference type="EMBL" id="FNXT01000821">
    <property type="protein sequence ID" value="SZX67926.1"/>
    <property type="molecule type" value="Genomic_DNA"/>
</dbReference>
<evidence type="ECO:0000313" key="4">
    <source>
        <dbReference type="EMBL" id="SZX67926.1"/>
    </source>
</evidence>
<dbReference type="SUPFAM" id="SSF50156">
    <property type="entry name" value="PDZ domain-like"/>
    <property type="match status" value="1"/>
</dbReference>
<feature type="domain" description="Nas2 N-terminal" evidence="3">
    <location>
        <begin position="8"/>
        <end position="87"/>
    </location>
</feature>
<dbReference type="InterPro" id="IPR036034">
    <property type="entry name" value="PDZ_sf"/>
</dbReference>
<evidence type="ECO:0000259" key="3">
    <source>
        <dbReference type="Pfam" id="PF18265"/>
    </source>
</evidence>
<dbReference type="Gene3D" id="2.30.42.10">
    <property type="match status" value="1"/>
</dbReference>
<dbReference type="PANTHER" id="PTHR12651:SF1">
    <property type="entry name" value="26S PROTEASOME NON-ATPASE REGULATORY SUBUNIT 9"/>
    <property type="match status" value="1"/>
</dbReference>
<dbReference type="InterPro" id="IPR035269">
    <property type="entry name" value="PSMD9"/>
</dbReference>
<dbReference type="GO" id="GO:0070682">
    <property type="term" value="P:proteasome regulatory particle assembly"/>
    <property type="evidence" value="ECO:0007669"/>
    <property type="project" value="InterPro"/>
</dbReference>
<evidence type="ECO:0000256" key="1">
    <source>
        <dbReference type="ARBA" id="ARBA00023186"/>
    </source>
</evidence>
<dbReference type="GO" id="GO:0005737">
    <property type="term" value="C:cytoplasm"/>
    <property type="evidence" value="ECO:0007669"/>
    <property type="project" value="TreeGrafter"/>
</dbReference>
<keyword evidence="5" id="KW-1185">Reference proteome</keyword>